<keyword evidence="7" id="KW-0479">Metal-binding</keyword>
<keyword evidence="2 7" id="KW-0489">Methyltransferase</keyword>
<comment type="function">
    <text evidence="7">Dimethylates the guanine residues at position 26 and 27 of one or more tRNAs using S-adenosyl-L-methionine as donor of the methyl groups.</text>
</comment>
<protein>
    <recommendedName>
        <fullName evidence="7">tRNA (guanine(26)-N(2)/guanine(27)-N(2))-dimethyltransferase</fullName>
        <ecNumber evidence="7">2.1.1.215</ecNumber>
    </recommendedName>
</protein>
<dbReference type="EMBL" id="DSAC01000035">
    <property type="protein sequence ID" value="HHO73560.1"/>
    <property type="molecule type" value="Genomic_DNA"/>
</dbReference>
<dbReference type="GO" id="GO:0160103">
    <property type="term" value="F:tRNA (guanine(26)-N2/guanine(27)-N2)-dimethyltransferase activity"/>
    <property type="evidence" value="ECO:0007669"/>
    <property type="project" value="UniProtKB-EC"/>
</dbReference>
<name>A0A7C5SXW6_9AQUI</name>
<dbReference type="AlphaFoldDB" id="A0A7C5SXW6"/>
<comment type="caution">
    <text evidence="8">The sequence shown here is derived from an EMBL/GenBank/DDBJ whole genome shotgun (WGS) entry which is preliminary data.</text>
</comment>
<dbReference type="SUPFAM" id="SSF53335">
    <property type="entry name" value="S-adenosyl-L-methionine-dependent methyltransferases"/>
    <property type="match status" value="1"/>
</dbReference>
<evidence type="ECO:0000256" key="7">
    <source>
        <dbReference type="HAMAP-Rule" id="MF_00290"/>
    </source>
</evidence>
<keyword evidence="1 7" id="KW-0820">tRNA-binding</keyword>
<feature type="binding site" evidence="7">
    <location>
        <position position="108"/>
    </location>
    <ligand>
        <name>S-adenosyl-L-methionine</name>
        <dbReference type="ChEBI" id="CHEBI:59789"/>
    </ligand>
</feature>
<feature type="binding site" evidence="7">
    <location>
        <position position="60"/>
    </location>
    <ligand>
        <name>S-adenosyl-L-methionine</name>
        <dbReference type="ChEBI" id="CHEBI:59789"/>
    </ligand>
</feature>
<dbReference type="PROSITE" id="PS51626">
    <property type="entry name" value="SAM_MT_TRM1"/>
    <property type="match status" value="1"/>
</dbReference>
<dbReference type="InterPro" id="IPR022923">
    <property type="entry name" value="TRM1_arc_bac"/>
</dbReference>
<keyword evidence="3 7" id="KW-0808">Transferase</keyword>
<keyword evidence="7" id="KW-0862">Zinc</keyword>
<reference evidence="8" key="1">
    <citation type="journal article" date="2020" name="mSystems">
        <title>Genome- and Community-Level Interaction Insights into Carbon Utilization and Element Cycling Functions of Hydrothermarchaeota in Hydrothermal Sediment.</title>
        <authorList>
            <person name="Zhou Z."/>
            <person name="Liu Y."/>
            <person name="Xu W."/>
            <person name="Pan J."/>
            <person name="Luo Z.H."/>
            <person name="Li M."/>
        </authorList>
    </citation>
    <scope>NUCLEOTIDE SEQUENCE [LARGE SCALE GENOMIC DNA]</scope>
    <source>
        <strain evidence="8">SpSt-114</strain>
    </source>
</reference>
<dbReference type="InterPro" id="IPR002905">
    <property type="entry name" value="Trm1"/>
</dbReference>
<dbReference type="GO" id="GO:0002940">
    <property type="term" value="P:tRNA N2-guanine methylation"/>
    <property type="evidence" value="ECO:0007669"/>
    <property type="project" value="TreeGrafter"/>
</dbReference>
<sequence>MIREGKVLLKVEVPKVVSSEMPVFYNPAMVVNRDISLLIVWAMEGEELVVCDPMGASGVRSLRFLLEVPKVKKVIYNDIDQRAVESFKEHLQINQVPEERVEIYSEDASLLLRKLRNCHYVDIDPYGSPIPFLDSAVFPVRRGGVLSVTATDTAVLSGTYPSTCQRRYSSKPLLECEFYHEVGIRILIKKVVEEGAKHDYALKPIFSYSYKHHFKVFFRKDIGARRTDKLVEKIGYLLYCTHCLYREGVSLEGIKGECPHCGHKLLVAGPLWLGELWEKETVERVWSLRGAIELSEETAKLLKKIRRESEVNSLGFYSPSYIARAFKLTQLPPKEFFLKFFEGTPTHFSPEGFRTSLEHGEFLGRLHEFIQRGGRAHP</sequence>
<dbReference type="PANTHER" id="PTHR10631:SF3">
    <property type="entry name" value="TRNA (GUANINE(26)-N(2))-DIMETHYLTRANSFERASE"/>
    <property type="match status" value="1"/>
</dbReference>
<evidence type="ECO:0000256" key="5">
    <source>
        <dbReference type="ARBA" id="ARBA00022694"/>
    </source>
</evidence>
<keyword evidence="6 7" id="KW-0694">RNA-binding</keyword>
<dbReference type="Gene3D" id="3.40.50.150">
    <property type="entry name" value="Vaccinia Virus protein VP39"/>
    <property type="match status" value="1"/>
</dbReference>
<dbReference type="GO" id="GO:0046872">
    <property type="term" value="F:metal ion binding"/>
    <property type="evidence" value="ECO:0007669"/>
    <property type="project" value="UniProtKB-KW"/>
</dbReference>
<evidence type="ECO:0000256" key="1">
    <source>
        <dbReference type="ARBA" id="ARBA00022555"/>
    </source>
</evidence>
<dbReference type="Gene3D" id="3.30.56.70">
    <property type="entry name" value="N2,N2-dimethylguanosine tRNA methyltransferase, C-terminal domain"/>
    <property type="match status" value="1"/>
</dbReference>
<feature type="binding site" evidence="7">
    <location>
        <position position="261"/>
    </location>
    <ligand>
        <name>Zn(2+)</name>
        <dbReference type="ChEBI" id="CHEBI:29105"/>
    </ligand>
</feature>
<dbReference type="PANTHER" id="PTHR10631">
    <property type="entry name" value="N 2 ,N 2 -DIMETHYLGUANOSINE TRNA METHYLTRANSFERASE"/>
    <property type="match status" value="1"/>
</dbReference>
<gene>
    <name evidence="7" type="primary">trm1</name>
    <name evidence="8" type="ORF">ENN04_02865</name>
</gene>
<evidence type="ECO:0000256" key="4">
    <source>
        <dbReference type="ARBA" id="ARBA00022691"/>
    </source>
</evidence>
<dbReference type="GO" id="GO:0160104">
    <property type="term" value="F:tRNA (guanine(26)-N2)-dimethyltransferase activity"/>
    <property type="evidence" value="ECO:0007669"/>
    <property type="project" value="UniProtKB-UniRule"/>
</dbReference>
<evidence type="ECO:0000256" key="2">
    <source>
        <dbReference type="ARBA" id="ARBA00022603"/>
    </source>
</evidence>
<feature type="binding site" evidence="7">
    <location>
        <position position="78"/>
    </location>
    <ligand>
        <name>S-adenosyl-L-methionine</name>
        <dbReference type="ChEBI" id="CHEBI:59789"/>
    </ligand>
</feature>
<dbReference type="EC" id="2.1.1.215" evidence="7"/>
<feature type="binding site" evidence="7">
    <location>
        <position position="258"/>
    </location>
    <ligand>
        <name>Zn(2+)</name>
        <dbReference type="ChEBI" id="CHEBI:29105"/>
    </ligand>
</feature>
<accession>A0A7C5SXW6</accession>
<proteinExistence type="inferred from homology"/>
<dbReference type="NCBIfam" id="TIGR00308">
    <property type="entry name" value="TRM1"/>
    <property type="match status" value="1"/>
</dbReference>
<dbReference type="InterPro" id="IPR042296">
    <property type="entry name" value="tRNA_met_Trm1_C"/>
</dbReference>
<keyword evidence="5 7" id="KW-0819">tRNA processing</keyword>
<evidence type="ECO:0000256" key="3">
    <source>
        <dbReference type="ARBA" id="ARBA00022679"/>
    </source>
</evidence>
<dbReference type="HAMAP" id="MF_00290">
    <property type="entry name" value="tRNA_dimethyltr_TRM1"/>
    <property type="match status" value="1"/>
</dbReference>
<dbReference type="GO" id="GO:0000049">
    <property type="term" value="F:tRNA binding"/>
    <property type="evidence" value="ECO:0007669"/>
    <property type="project" value="UniProtKB-KW"/>
</dbReference>
<evidence type="ECO:0000256" key="6">
    <source>
        <dbReference type="ARBA" id="ARBA00022884"/>
    </source>
</evidence>
<feature type="binding site" evidence="7">
    <location>
        <position position="243"/>
    </location>
    <ligand>
        <name>Zn(2+)</name>
        <dbReference type="ChEBI" id="CHEBI:29105"/>
    </ligand>
</feature>
<dbReference type="Pfam" id="PF02005">
    <property type="entry name" value="TRM"/>
    <property type="match status" value="1"/>
</dbReference>
<evidence type="ECO:0000313" key="8">
    <source>
        <dbReference type="EMBL" id="HHO73560.1"/>
    </source>
</evidence>
<feature type="binding site" evidence="7">
    <location>
        <position position="240"/>
    </location>
    <ligand>
        <name>Zn(2+)</name>
        <dbReference type="ChEBI" id="CHEBI:29105"/>
    </ligand>
</feature>
<organism evidence="8">
    <name type="scientific">Thermocrinis ruber</name>
    <dbReference type="NCBI Taxonomy" id="75906"/>
    <lineage>
        <taxon>Bacteria</taxon>
        <taxon>Pseudomonadati</taxon>
        <taxon>Aquificota</taxon>
        <taxon>Aquificia</taxon>
        <taxon>Aquificales</taxon>
        <taxon>Aquificaceae</taxon>
        <taxon>Thermocrinis</taxon>
    </lineage>
</organism>
<feature type="binding site" evidence="7">
    <location>
        <position position="33"/>
    </location>
    <ligand>
        <name>S-adenosyl-L-methionine</name>
        <dbReference type="ChEBI" id="CHEBI:59789"/>
    </ligand>
</feature>
<keyword evidence="4 7" id="KW-0949">S-adenosyl-L-methionine</keyword>
<dbReference type="InterPro" id="IPR029063">
    <property type="entry name" value="SAM-dependent_MTases_sf"/>
</dbReference>
<comment type="similarity">
    <text evidence="7">Belongs to the class I-like SAM-binding methyltransferase superfamily. Trm1 family.</text>
</comment>
<feature type="binding site" evidence="7">
    <location>
        <position position="107"/>
    </location>
    <ligand>
        <name>S-adenosyl-L-methionine</name>
        <dbReference type="ChEBI" id="CHEBI:59789"/>
    </ligand>
</feature>
<comment type="catalytic activity">
    <reaction evidence="7">
        <text>guanosine(26)/guanosine(27) in tRNA + 4 S-adenosyl-L-methionine = N(2)-dimethylguanosine(26)/N(2)-dimethylguanosine(27) in tRNA + 4 S-adenosyl-L-homocysteine + 4 H(+)</text>
        <dbReference type="Rhea" id="RHEA:43136"/>
        <dbReference type="Rhea" id="RHEA-COMP:10353"/>
        <dbReference type="Rhea" id="RHEA-COMP:10354"/>
        <dbReference type="ChEBI" id="CHEBI:15378"/>
        <dbReference type="ChEBI" id="CHEBI:57856"/>
        <dbReference type="ChEBI" id="CHEBI:59789"/>
        <dbReference type="ChEBI" id="CHEBI:74269"/>
        <dbReference type="ChEBI" id="CHEBI:74513"/>
        <dbReference type="EC" id="2.1.1.215"/>
    </reaction>
</comment>